<sequence>MIYAGYWSHEYTDENIVTEHYNLGDFLTFNYRADLTDTIDVLNVGCIMTIRGTFDDRWLNAGIKM</sequence>
<reference evidence="1 2" key="1">
    <citation type="submission" date="2018-12" db="EMBL/GenBank/DDBJ databases">
        <title>Draft Genome Sequence of Chryseobacterium arthrosphaerae strain ED882-96 Isolated from the Blood of a Patient with Liver Cirrhosis in Taiwan.</title>
        <authorList>
            <person name="Lin J.-N."/>
            <person name="Lai C.-H."/>
            <person name="Yang C.-H."/>
            <person name="Huang Y.-H."/>
        </authorList>
    </citation>
    <scope>NUCLEOTIDE SEQUENCE [LARGE SCALE GENOMIC DNA]</scope>
    <source>
        <strain evidence="1 2">ED882-96</strain>
    </source>
</reference>
<evidence type="ECO:0000313" key="2">
    <source>
        <dbReference type="Proteomes" id="UP000276953"/>
    </source>
</evidence>
<comment type="caution">
    <text evidence="1">The sequence shown here is derived from an EMBL/GenBank/DDBJ whole genome shotgun (WGS) entry which is preliminary data.</text>
</comment>
<gene>
    <name evidence="1" type="ORF">EJ377_17385</name>
</gene>
<name>A0A3S0Q467_9FLAO</name>
<dbReference type="AlphaFoldDB" id="A0A3S0Q467"/>
<accession>A0A3S0Q467</accession>
<organism evidence="1 2">
    <name type="scientific">Chryseobacterium arthrosphaerae</name>
    <dbReference type="NCBI Taxonomy" id="651561"/>
    <lineage>
        <taxon>Bacteria</taxon>
        <taxon>Pseudomonadati</taxon>
        <taxon>Bacteroidota</taxon>
        <taxon>Flavobacteriia</taxon>
        <taxon>Flavobacteriales</taxon>
        <taxon>Weeksellaceae</taxon>
        <taxon>Chryseobacterium group</taxon>
        <taxon>Chryseobacterium</taxon>
    </lineage>
</organism>
<evidence type="ECO:0000313" key="1">
    <source>
        <dbReference type="EMBL" id="RTZ46207.1"/>
    </source>
</evidence>
<proteinExistence type="predicted"/>
<dbReference type="Proteomes" id="UP000276953">
    <property type="component" value="Unassembled WGS sequence"/>
</dbReference>
<protein>
    <submittedName>
        <fullName evidence="1">Uncharacterized protein</fullName>
    </submittedName>
</protein>
<dbReference type="EMBL" id="RYFC01000003">
    <property type="protein sequence ID" value="RTZ46207.1"/>
    <property type="molecule type" value="Genomic_DNA"/>
</dbReference>